<accession>A0ACB8TF78</accession>
<sequence length="294" mass="31021">MTLHAVLERLPYFYINPSSVCGFEITNDPFLFPATSGMASSKGVALVTGGARGIGRSIALRLADDGFDVAINDLPGTEQLKDVAAEIEGKGRRTHISTGDVSQEQDVIDMIKSVVDTLGGIDVMVANAGILLMQKVFDTTVEAFDRTYAINVRGVMLCYKYAAAQMVAQGRGGRLIAASSLAGKRGSPFLFSYSASKFAVRGLTHVAATELAQYGITVNVYCPGATDTRMLTEMDEVTSGDGRLPTSQAFANNTPMGRTGVPTDVANVVSFLASKESGFITGQSISVDGGSYLD</sequence>
<proteinExistence type="predicted"/>
<dbReference type="EMBL" id="MU277191">
    <property type="protein sequence ID" value="KAI0067050.1"/>
    <property type="molecule type" value="Genomic_DNA"/>
</dbReference>
<reference evidence="1" key="1">
    <citation type="submission" date="2021-03" db="EMBL/GenBank/DDBJ databases">
        <authorList>
            <consortium name="DOE Joint Genome Institute"/>
            <person name="Ahrendt S."/>
            <person name="Looney B.P."/>
            <person name="Miyauchi S."/>
            <person name="Morin E."/>
            <person name="Drula E."/>
            <person name="Courty P.E."/>
            <person name="Chicoki N."/>
            <person name="Fauchery L."/>
            <person name="Kohler A."/>
            <person name="Kuo A."/>
            <person name="Labutti K."/>
            <person name="Pangilinan J."/>
            <person name="Lipzen A."/>
            <person name="Riley R."/>
            <person name="Andreopoulos W."/>
            <person name="He G."/>
            <person name="Johnson J."/>
            <person name="Barry K.W."/>
            <person name="Grigoriev I.V."/>
            <person name="Nagy L."/>
            <person name="Hibbett D."/>
            <person name="Henrissat B."/>
            <person name="Matheny P.B."/>
            <person name="Labbe J."/>
            <person name="Martin F."/>
        </authorList>
    </citation>
    <scope>NUCLEOTIDE SEQUENCE</scope>
    <source>
        <strain evidence="1">HHB10654</strain>
    </source>
</reference>
<reference evidence="1" key="2">
    <citation type="journal article" date="2022" name="New Phytol.">
        <title>Evolutionary transition to the ectomycorrhizal habit in the genomes of a hyperdiverse lineage of mushroom-forming fungi.</title>
        <authorList>
            <person name="Looney B."/>
            <person name="Miyauchi S."/>
            <person name="Morin E."/>
            <person name="Drula E."/>
            <person name="Courty P.E."/>
            <person name="Kohler A."/>
            <person name="Kuo A."/>
            <person name="LaButti K."/>
            <person name="Pangilinan J."/>
            <person name="Lipzen A."/>
            <person name="Riley R."/>
            <person name="Andreopoulos W."/>
            <person name="He G."/>
            <person name="Johnson J."/>
            <person name="Nolan M."/>
            <person name="Tritt A."/>
            <person name="Barry K.W."/>
            <person name="Grigoriev I.V."/>
            <person name="Nagy L.G."/>
            <person name="Hibbett D."/>
            <person name="Henrissat B."/>
            <person name="Matheny P.B."/>
            <person name="Labbe J."/>
            <person name="Martin F.M."/>
        </authorList>
    </citation>
    <scope>NUCLEOTIDE SEQUENCE</scope>
    <source>
        <strain evidence="1">HHB10654</strain>
    </source>
</reference>
<dbReference type="Proteomes" id="UP000814140">
    <property type="component" value="Unassembled WGS sequence"/>
</dbReference>
<keyword evidence="2" id="KW-1185">Reference proteome</keyword>
<protein>
    <submittedName>
        <fullName evidence="1">NAD(P)-binding protein</fullName>
    </submittedName>
</protein>
<evidence type="ECO:0000313" key="1">
    <source>
        <dbReference type="EMBL" id="KAI0067050.1"/>
    </source>
</evidence>
<name>A0ACB8TF78_9AGAM</name>
<gene>
    <name evidence="1" type="ORF">BV25DRAFT_1912385</name>
</gene>
<evidence type="ECO:0000313" key="2">
    <source>
        <dbReference type="Proteomes" id="UP000814140"/>
    </source>
</evidence>
<comment type="caution">
    <text evidence="1">The sequence shown here is derived from an EMBL/GenBank/DDBJ whole genome shotgun (WGS) entry which is preliminary data.</text>
</comment>
<organism evidence="1 2">
    <name type="scientific">Artomyces pyxidatus</name>
    <dbReference type="NCBI Taxonomy" id="48021"/>
    <lineage>
        <taxon>Eukaryota</taxon>
        <taxon>Fungi</taxon>
        <taxon>Dikarya</taxon>
        <taxon>Basidiomycota</taxon>
        <taxon>Agaricomycotina</taxon>
        <taxon>Agaricomycetes</taxon>
        <taxon>Russulales</taxon>
        <taxon>Auriscalpiaceae</taxon>
        <taxon>Artomyces</taxon>
    </lineage>
</organism>